<feature type="transmembrane region" description="Helical" evidence="1">
    <location>
        <begin position="113"/>
        <end position="132"/>
    </location>
</feature>
<dbReference type="AlphaFoldDB" id="A0A098B621"/>
<evidence type="ECO:0000313" key="2">
    <source>
        <dbReference type="EMBL" id="CDX04304.1"/>
    </source>
</evidence>
<feature type="transmembrane region" description="Helical" evidence="1">
    <location>
        <begin position="39"/>
        <end position="63"/>
    </location>
</feature>
<protein>
    <submittedName>
        <fullName evidence="2">Membrane protein</fullName>
    </submittedName>
</protein>
<organism evidence="2">
    <name type="scientific">Desulfitobacterium hafniense</name>
    <name type="common">Desulfitobacterium frappieri</name>
    <dbReference type="NCBI Taxonomy" id="49338"/>
    <lineage>
        <taxon>Bacteria</taxon>
        <taxon>Bacillati</taxon>
        <taxon>Bacillota</taxon>
        <taxon>Clostridia</taxon>
        <taxon>Eubacteriales</taxon>
        <taxon>Desulfitobacteriaceae</taxon>
        <taxon>Desulfitobacterium</taxon>
    </lineage>
</organism>
<dbReference type="EMBL" id="LK996017">
    <property type="protein sequence ID" value="CDX04304.1"/>
    <property type="molecule type" value="Genomic_DNA"/>
</dbReference>
<dbReference type="PATRIC" id="fig|49338.4.peg.4757"/>
<reference evidence="2" key="1">
    <citation type="submission" date="2014-07" db="EMBL/GenBank/DDBJ databases">
        <authorList>
            <person name="Hornung V.Bastian."/>
        </authorList>
    </citation>
    <scope>NUCLEOTIDE SEQUENCE</scope>
    <source>
        <strain evidence="2">PCE-S</strain>
    </source>
</reference>
<keyword evidence="1" id="KW-0472">Membrane</keyword>
<accession>A0A098B621</accession>
<feature type="transmembrane region" description="Helical" evidence="1">
    <location>
        <begin position="147"/>
        <end position="167"/>
    </location>
</feature>
<feature type="transmembrane region" description="Helical" evidence="1">
    <location>
        <begin position="75"/>
        <end position="93"/>
    </location>
</feature>
<proteinExistence type="predicted"/>
<dbReference type="RefSeq" id="WP_208926359.1">
    <property type="nucleotide sequence ID" value="NZ_LK996017.1"/>
</dbReference>
<gene>
    <name evidence="2" type="ORF">DPCES_4418</name>
</gene>
<keyword evidence="1" id="KW-1133">Transmembrane helix</keyword>
<sequence>MLFLNRFTKTYQKLLFALGLSIVFLLITAVTRSTVKQAGGIACFFIAGILILAVFKVLFLEFVEDPDWRMKGKKAIEFLHTCLGWIVFVLVIYHSLYFLSLAFWPQNEISPNYYITGVLALIPMSLVVTSGLDKNIMAKSKEIKSSYFNHIFMTILLAVLIVIHINFQ</sequence>
<keyword evidence="1" id="KW-0812">Transmembrane</keyword>
<name>A0A098B621_DESHA</name>
<evidence type="ECO:0000256" key="1">
    <source>
        <dbReference type="SAM" id="Phobius"/>
    </source>
</evidence>